<evidence type="ECO:0000256" key="3">
    <source>
        <dbReference type="ARBA" id="ARBA00022475"/>
    </source>
</evidence>
<evidence type="ECO:0000256" key="7">
    <source>
        <dbReference type="ARBA" id="ARBA00023136"/>
    </source>
</evidence>
<dbReference type="GO" id="GO:0022857">
    <property type="term" value="F:transmembrane transporter activity"/>
    <property type="evidence" value="ECO:0007669"/>
    <property type="project" value="UniProtKB-UniRule"/>
</dbReference>
<sequence length="620" mass="65660">MQAEPTRAIARWFDTANRAVMRVTEAVAVLLVIAETVILFTGVIFRYVLDNPLIWSDELASILFIWLSMLGAVVALDRGEHMRLSAIVNRMPDKWRGWFETMAALVVCVFVAMIIVPAYQHAKEQMPITTPALGLPDGWRAAALPVGTALMLLAAVARMARHATLKQFWLGLAVIAAIGAGLWFGRPLLLAMGNYNLIIFFVVLVGLCVAGGIPIAFAFGTATLAYLALATQAPLQIVVSRMDEGMSSLILLAVPLFVLLGALIEMSGMARSLIDFMAALLGHVRGGLQYVLLGAMFLVSGISGSKAADMAAVAPALFPEMKRRGSKPEDLVALLSATGAMTETIPPSLVLITIGAVCSVSISALFIGGLLPAVIATLAIVIVCYVNTRKETPARAQRAPWRVIGRNFVIALPALALPILIRTAVIEGAATATEVATVGIAYTIVVGLAMHAVLRHLDFKRLYPMLIETAALSGAILLIIGMATAMAWALTQSGFSASLVGLMHGMPGGATGFLLISMVVFIVLGSVLEGIPAIVLFGPLLFPVARSMGIPDVHYAMVVILSMGIGLFAPPVGVGFYAACAIGKISPDKVMSRMWLYLAALTVALLIVALVPWISLGFIK</sequence>
<dbReference type="InterPro" id="IPR010656">
    <property type="entry name" value="DctM"/>
</dbReference>
<feature type="transmembrane region" description="Helical" evidence="9">
    <location>
        <begin position="466"/>
        <end position="490"/>
    </location>
</feature>
<dbReference type="Pfam" id="PF04290">
    <property type="entry name" value="DctQ"/>
    <property type="match status" value="1"/>
</dbReference>
<reference evidence="13" key="1">
    <citation type="submission" date="2015-06" db="EMBL/GenBank/DDBJ databases">
        <authorList>
            <person name="Lim Y.L."/>
            <person name="Ee R."/>
            <person name="Yong D."/>
            <person name="How K.Y."/>
            <person name="Yin W.F."/>
            <person name="Chan K.G."/>
        </authorList>
    </citation>
    <scope>NUCLEOTIDE SEQUENCE [LARGE SCALE GENOMIC DNA]</scope>
    <source>
        <strain evidence="13">DSM 25325</strain>
    </source>
</reference>
<dbReference type="AlphaFoldDB" id="A0A0G3ET84"/>
<feature type="transmembrane region" description="Helical" evidence="9">
    <location>
        <begin position="59"/>
        <end position="76"/>
    </location>
</feature>
<name>A0A0G3ET84_9BURK</name>
<evidence type="ECO:0000256" key="2">
    <source>
        <dbReference type="ARBA" id="ARBA00022448"/>
    </source>
</evidence>
<dbReference type="InterPro" id="IPR055348">
    <property type="entry name" value="DctQ"/>
</dbReference>
<evidence type="ECO:0000256" key="6">
    <source>
        <dbReference type="ARBA" id="ARBA00022989"/>
    </source>
</evidence>
<evidence type="ECO:0000256" key="4">
    <source>
        <dbReference type="ARBA" id="ARBA00022519"/>
    </source>
</evidence>
<keyword evidence="3" id="KW-1003">Cell membrane</keyword>
<dbReference type="PANTHER" id="PTHR33362">
    <property type="entry name" value="SIALIC ACID TRAP TRANSPORTER PERMEASE PROTEIN SIAT-RELATED"/>
    <property type="match status" value="1"/>
</dbReference>
<dbReference type="STRING" id="445709.ABW99_01245"/>
<feature type="transmembrane region" description="Helical" evidence="9">
    <location>
        <begin position="26"/>
        <end position="47"/>
    </location>
</feature>
<keyword evidence="5 9" id="KW-0812">Transmembrane</keyword>
<dbReference type="GO" id="GO:0005886">
    <property type="term" value="C:plasma membrane"/>
    <property type="evidence" value="ECO:0007669"/>
    <property type="project" value="UniProtKB-SubCell"/>
</dbReference>
<comment type="subcellular location">
    <subcellularLocation>
        <location evidence="1 8">Cell inner membrane</location>
        <topology evidence="1 8">Multi-pass membrane protein</topology>
    </subcellularLocation>
</comment>
<keyword evidence="4 8" id="KW-0997">Cell inner membrane</keyword>
<feature type="transmembrane region" description="Helical" evidence="9">
    <location>
        <begin position="553"/>
        <end position="574"/>
    </location>
</feature>
<keyword evidence="7 9" id="KW-0472">Membrane</keyword>
<feature type="transmembrane region" description="Helical" evidence="9">
    <location>
        <begin position="290"/>
        <end position="319"/>
    </location>
</feature>
<evidence type="ECO:0000313" key="13">
    <source>
        <dbReference type="Proteomes" id="UP000036700"/>
    </source>
</evidence>
<accession>A0A0G3ET84</accession>
<feature type="transmembrane region" description="Helical" evidence="9">
    <location>
        <begin position="139"/>
        <end position="156"/>
    </location>
</feature>
<dbReference type="Pfam" id="PF06808">
    <property type="entry name" value="DctM"/>
    <property type="match status" value="1"/>
</dbReference>
<feature type="domain" description="Tripartite ATP-independent periplasmic transporters DctQ component" evidence="10">
    <location>
        <begin position="36"/>
        <end position="163"/>
    </location>
</feature>
<feature type="transmembrane region" description="Helical" evidence="9">
    <location>
        <begin position="331"/>
        <end position="356"/>
    </location>
</feature>
<dbReference type="Proteomes" id="UP000036700">
    <property type="component" value="Chromosome"/>
</dbReference>
<keyword evidence="13" id="KW-1185">Reference proteome</keyword>
<evidence type="ECO:0000256" key="8">
    <source>
        <dbReference type="RuleBase" id="RU369079"/>
    </source>
</evidence>
<feature type="transmembrane region" description="Helical" evidence="9">
    <location>
        <begin position="594"/>
        <end position="619"/>
    </location>
</feature>
<feature type="transmembrane region" description="Helical" evidence="9">
    <location>
        <begin position="97"/>
        <end position="119"/>
    </location>
</feature>
<feature type="transmembrane region" description="Helical" evidence="9">
    <location>
        <begin position="510"/>
        <end position="541"/>
    </location>
</feature>
<feature type="domain" description="TRAP C4-dicarboxylate transport system permease DctM subunit" evidence="11">
    <location>
        <begin position="203"/>
        <end position="614"/>
    </location>
</feature>
<dbReference type="InterPro" id="IPR004681">
    <property type="entry name" value="TRAP_DctM"/>
</dbReference>
<evidence type="ECO:0000259" key="11">
    <source>
        <dbReference type="Pfam" id="PF06808"/>
    </source>
</evidence>
<feature type="transmembrane region" description="Helical" evidence="9">
    <location>
        <begin position="168"/>
        <end position="185"/>
    </location>
</feature>
<evidence type="ECO:0000256" key="1">
    <source>
        <dbReference type="ARBA" id="ARBA00004429"/>
    </source>
</evidence>
<feature type="transmembrane region" description="Helical" evidence="9">
    <location>
        <begin position="197"/>
        <end position="229"/>
    </location>
</feature>
<organism evidence="12 13">
    <name type="scientific">Pandoraea thiooxydans</name>
    <dbReference type="NCBI Taxonomy" id="445709"/>
    <lineage>
        <taxon>Bacteria</taxon>
        <taxon>Pseudomonadati</taxon>
        <taxon>Pseudomonadota</taxon>
        <taxon>Betaproteobacteria</taxon>
        <taxon>Burkholderiales</taxon>
        <taxon>Burkholderiaceae</taxon>
        <taxon>Pandoraea</taxon>
    </lineage>
</organism>
<dbReference type="NCBIfam" id="TIGR00786">
    <property type="entry name" value="dctM"/>
    <property type="match status" value="1"/>
</dbReference>
<feature type="transmembrane region" description="Helical" evidence="9">
    <location>
        <begin position="407"/>
        <end position="429"/>
    </location>
</feature>
<proteinExistence type="predicted"/>
<dbReference type="PANTHER" id="PTHR33362:SF2">
    <property type="entry name" value="TRAP TRANSPORTER LARGE PERMEASE PROTEIN"/>
    <property type="match status" value="1"/>
</dbReference>
<dbReference type="RefSeq" id="WP_047216223.1">
    <property type="nucleotide sequence ID" value="NZ_CP011568.3"/>
</dbReference>
<feature type="transmembrane region" description="Helical" evidence="9">
    <location>
        <begin position="362"/>
        <end position="386"/>
    </location>
</feature>
<comment type="function">
    <text evidence="8">Part of the tripartite ATP-independent periplasmic (TRAP) transport system.</text>
</comment>
<evidence type="ECO:0000256" key="9">
    <source>
        <dbReference type="SAM" id="Phobius"/>
    </source>
</evidence>
<gene>
    <name evidence="12" type="ORF">ABW99_01245</name>
</gene>
<evidence type="ECO:0000313" key="12">
    <source>
        <dbReference type="EMBL" id="AKJ70288.1"/>
    </source>
</evidence>
<feature type="transmembrane region" description="Helical" evidence="9">
    <location>
        <begin position="435"/>
        <end position="454"/>
    </location>
</feature>
<keyword evidence="2 8" id="KW-0813">Transport</keyword>
<dbReference type="PATRIC" id="fig|445709.3.peg.276"/>
<evidence type="ECO:0000256" key="5">
    <source>
        <dbReference type="ARBA" id="ARBA00022692"/>
    </source>
</evidence>
<protein>
    <submittedName>
        <fullName evidence="12">ABC transporter permease</fullName>
    </submittedName>
</protein>
<keyword evidence="6 9" id="KW-1133">Transmembrane helix</keyword>
<dbReference type="EMBL" id="CP011568">
    <property type="protein sequence ID" value="AKJ70288.1"/>
    <property type="molecule type" value="Genomic_DNA"/>
</dbReference>
<dbReference type="KEGG" id="ptx:ABW99_01245"/>
<feature type="transmembrane region" description="Helical" evidence="9">
    <location>
        <begin position="249"/>
        <end position="270"/>
    </location>
</feature>
<evidence type="ECO:0000259" key="10">
    <source>
        <dbReference type="Pfam" id="PF04290"/>
    </source>
</evidence>